<dbReference type="Proteomes" id="UP000321306">
    <property type="component" value="Unassembled WGS sequence"/>
</dbReference>
<dbReference type="SMART" id="SM01043">
    <property type="entry name" value="BTAD"/>
    <property type="match status" value="1"/>
</dbReference>
<dbReference type="SUPFAM" id="SSF52540">
    <property type="entry name" value="P-loop containing nucleoside triphosphate hydrolases"/>
    <property type="match status" value="1"/>
</dbReference>
<dbReference type="InterPro" id="IPR036388">
    <property type="entry name" value="WH-like_DNA-bd_sf"/>
</dbReference>
<reference evidence="2 3" key="1">
    <citation type="submission" date="2019-07" db="EMBL/GenBank/DDBJ databases">
        <title>Whole genome shotgun sequence of Deinococcus cellulosilyticus NBRC 106333.</title>
        <authorList>
            <person name="Hosoyama A."/>
            <person name="Uohara A."/>
            <person name="Ohji S."/>
            <person name="Ichikawa N."/>
        </authorList>
    </citation>
    <scope>NUCLEOTIDE SEQUENCE [LARGE SCALE GENOMIC DNA]</scope>
    <source>
        <strain evidence="2 3">NBRC 106333</strain>
    </source>
</reference>
<dbReference type="OrthoDB" id="1137593at2"/>
<dbReference type="Pfam" id="PF25873">
    <property type="entry name" value="WHD_MalT"/>
    <property type="match status" value="1"/>
</dbReference>
<dbReference type="EMBL" id="BJXB01000012">
    <property type="protein sequence ID" value="GEM47298.1"/>
    <property type="molecule type" value="Genomic_DNA"/>
</dbReference>
<evidence type="ECO:0000259" key="1">
    <source>
        <dbReference type="SMART" id="SM01043"/>
    </source>
</evidence>
<evidence type="ECO:0000313" key="2">
    <source>
        <dbReference type="EMBL" id="GEM47298.1"/>
    </source>
</evidence>
<protein>
    <submittedName>
        <fullName evidence="2">Transcriptional activator</fullName>
    </submittedName>
</protein>
<dbReference type="RefSeq" id="WP_146885429.1">
    <property type="nucleotide sequence ID" value="NZ_BJXB01000012.1"/>
</dbReference>
<proteinExistence type="predicted"/>
<dbReference type="InterPro" id="IPR059106">
    <property type="entry name" value="WHD_MalT"/>
</dbReference>
<keyword evidence="3" id="KW-1185">Reference proteome</keyword>
<dbReference type="InterPro" id="IPR051677">
    <property type="entry name" value="AfsR-DnrI-RedD_regulator"/>
</dbReference>
<dbReference type="PANTHER" id="PTHR35807:SF2">
    <property type="entry name" value="TRANSCRIPTIONAL ACTIVATOR DOMAIN"/>
    <property type="match status" value="1"/>
</dbReference>
<dbReference type="SMART" id="SM00028">
    <property type="entry name" value="TPR"/>
    <property type="match status" value="2"/>
</dbReference>
<organism evidence="2 3">
    <name type="scientific">Deinococcus cellulosilyticus (strain DSM 18568 / NBRC 106333 / KACC 11606 / 5516J-15)</name>
    <dbReference type="NCBI Taxonomy" id="1223518"/>
    <lineage>
        <taxon>Bacteria</taxon>
        <taxon>Thermotogati</taxon>
        <taxon>Deinococcota</taxon>
        <taxon>Deinococci</taxon>
        <taxon>Deinococcales</taxon>
        <taxon>Deinococcaceae</taxon>
        <taxon>Deinococcus</taxon>
    </lineage>
</organism>
<dbReference type="Gene3D" id="1.25.40.10">
    <property type="entry name" value="Tetratricopeptide repeat domain"/>
    <property type="match status" value="2"/>
</dbReference>
<dbReference type="Gene3D" id="1.10.10.10">
    <property type="entry name" value="Winged helix-like DNA-binding domain superfamily/Winged helix DNA-binding domain"/>
    <property type="match status" value="1"/>
</dbReference>
<dbReference type="AlphaFoldDB" id="A0A511N4A6"/>
<accession>A0A511N4A6</accession>
<dbReference type="InterPro" id="IPR005158">
    <property type="entry name" value="BTAD"/>
</dbReference>
<dbReference type="SUPFAM" id="SSF48452">
    <property type="entry name" value="TPR-like"/>
    <property type="match status" value="1"/>
</dbReference>
<evidence type="ECO:0000313" key="3">
    <source>
        <dbReference type="Proteomes" id="UP000321306"/>
    </source>
</evidence>
<dbReference type="PANTHER" id="PTHR35807">
    <property type="entry name" value="TRANSCRIPTIONAL REGULATOR REDD-RELATED"/>
    <property type="match status" value="1"/>
</dbReference>
<dbReference type="InterPro" id="IPR019734">
    <property type="entry name" value="TPR_rpt"/>
</dbReference>
<name>A0A511N4A6_DEIC1</name>
<dbReference type="InterPro" id="IPR027417">
    <property type="entry name" value="P-loop_NTPase"/>
</dbReference>
<comment type="caution">
    <text evidence="2">The sequence shown here is derived from an EMBL/GenBank/DDBJ whole genome shotgun (WGS) entry which is preliminary data.</text>
</comment>
<feature type="domain" description="Bacterial transcriptional activator" evidence="1">
    <location>
        <begin position="864"/>
        <end position="992"/>
    </location>
</feature>
<gene>
    <name evidence="2" type="ORF">DC3_29330</name>
</gene>
<dbReference type="InterPro" id="IPR011990">
    <property type="entry name" value="TPR-like_helical_dom_sf"/>
</dbReference>
<sequence length="997" mass="112159">MWREDIPEHRTRPPQLRGVMDRPHLLQDMQATRLCVVQAPAGYGKTSVLYRLYHAQKCLWYTMDTDDLQPVHLIGAFALGLERLGLGDRLTHLLDEQAPISKLVDTLIGTLIQHGITLIIDEAQHLPESPLHGVMRKLLEQNRVVLGTRRPIHLPELVKARASGELGVISSNELSFSAAEFMTMLQQAQVQLSPAEVQLCLNVTEGWPIATRYLVQALSSGRVTPRTLEDLELRGAGLGELFAYVAQEVLEPLDPGLQSFLRRSSVFEVLTPEIMEEALEEPLSRTHLETLARSGTFLSRDASGAYHAHPLLRTHLRSTLSEEEQQQIAARGALAYEKRSRFRNALNAHLLSGNLERAAELLCEHGSRWLMEGRARLVGRALNLLSERFGAHPELHILQGDVLRHACRYPEAIAAYRQGPELEALLGEAQVYLDTVSPLHAVPLLEKVAHLPRNEAQEARFLTMQAENALNEGEVERPRRHIRHLTSPARLHLRSGQLREALHAATHASRDEKGLPRLASGHREGLLLSSLLHAFLGQTEEAEQCAREGIRESERLVSPFSLALAHARLGHALISAGKFEEARTAYLNSLEQGQVTVAPRLRIEAQMGLAHLDARLYGRGEEHAEKARAVLQDSGDRWMYALMHLIYAYGLHHASTQKSRQVLSEAAGAVRSLHDPFLQCLCDLLEYLQTPGPELAHRLLHNMESHDYSFLLLRPSLFYPFENSSERIQALILLKAHSPEHSLYLDHLAEQLGYSGLPDRHPGYTLRIELLGPLKVFRDQNPIEDWGRARARDLLALLVVSPEGITRDVAIETLYPEEAPEIAERNFRIVLHALGQTLESEDAKGYFLERSDVLKLKPSPDLKVDLWEAFRVLDSSCSPEALLNLPLNLSTQFDLAALEDQRVLYRTRLERALVQAGEQVLHQNPIQATTLAERALMLEKASEDATRLLMRCAHLQGQMDVLHRSYQRCEQALEDLGLRPSSQTRNLYVELNRALLH</sequence>